<evidence type="ECO:0000313" key="2">
    <source>
        <dbReference type="EMBL" id="CAG9858695.1"/>
    </source>
</evidence>
<feature type="region of interest" description="Disordered" evidence="1">
    <location>
        <begin position="1"/>
        <end position="36"/>
    </location>
</feature>
<dbReference type="AlphaFoldDB" id="A0A9N9TMX3"/>
<evidence type="ECO:0000313" key="3">
    <source>
        <dbReference type="Proteomes" id="UP001153712"/>
    </source>
</evidence>
<proteinExistence type="predicted"/>
<gene>
    <name evidence="2" type="ORF">PHYEVI_LOCUS5082</name>
</gene>
<reference evidence="2" key="1">
    <citation type="submission" date="2022-01" db="EMBL/GenBank/DDBJ databases">
        <authorList>
            <person name="King R."/>
        </authorList>
    </citation>
    <scope>NUCLEOTIDE SEQUENCE</scope>
</reference>
<protein>
    <submittedName>
        <fullName evidence="2">Uncharacterized protein</fullName>
    </submittedName>
</protein>
<organism evidence="2 3">
    <name type="scientific">Phyllotreta striolata</name>
    <name type="common">Striped flea beetle</name>
    <name type="synonym">Crioceris striolata</name>
    <dbReference type="NCBI Taxonomy" id="444603"/>
    <lineage>
        <taxon>Eukaryota</taxon>
        <taxon>Metazoa</taxon>
        <taxon>Ecdysozoa</taxon>
        <taxon>Arthropoda</taxon>
        <taxon>Hexapoda</taxon>
        <taxon>Insecta</taxon>
        <taxon>Pterygota</taxon>
        <taxon>Neoptera</taxon>
        <taxon>Endopterygota</taxon>
        <taxon>Coleoptera</taxon>
        <taxon>Polyphaga</taxon>
        <taxon>Cucujiformia</taxon>
        <taxon>Chrysomeloidea</taxon>
        <taxon>Chrysomelidae</taxon>
        <taxon>Galerucinae</taxon>
        <taxon>Alticini</taxon>
        <taxon>Phyllotreta</taxon>
    </lineage>
</organism>
<dbReference type="Proteomes" id="UP001153712">
    <property type="component" value="Chromosome 2"/>
</dbReference>
<name>A0A9N9TMX3_PHYSR</name>
<sequence>MKYTPSQEKKTSRGPGQQKQEPEAGQITGDSRPMSHGMTCMRVDVQIISEPKQCDGAMRVCLGADRRGLEEQKRNKLENSPMYAHVQLAQRPRVYCRLQKSDSVSVVGLRLSWAIFGCVSSHGQTTLLTTRRTTGTGDEPFYIGFRLRIDGRGERREDDRVWGERRRKVRQKRSTGPSTRTWNMRPQSAWSASSTSRVADSRIDPNRSSALSSSVLLVLGIETAIPTTPSGVADYVFTIGGYLLNGSPTELSHFNFKCNSTKQL</sequence>
<accession>A0A9N9TMX3</accession>
<feature type="compositionally biased region" description="Polar residues" evidence="1">
    <location>
        <begin position="174"/>
        <end position="198"/>
    </location>
</feature>
<dbReference type="EMBL" id="OU900095">
    <property type="protein sequence ID" value="CAG9858695.1"/>
    <property type="molecule type" value="Genomic_DNA"/>
</dbReference>
<evidence type="ECO:0000256" key="1">
    <source>
        <dbReference type="SAM" id="MobiDB-lite"/>
    </source>
</evidence>
<keyword evidence="3" id="KW-1185">Reference proteome</keyword>
<feature type="region of interest" description="Disordered" evidence="1">
    <location>
        <begin position="168"/>
        <end position="204"/>
    </location>
</feature>